<name>A0A1K0J359_CUPNE</name>
<accession>A0A1K0J359</accession>
<dbReference type="AlphaFoldDB" id="A0A1K0J359"/>
<organism evidence="1">
    <name type="scientific">Cupriavidus necator</name>
    <name type="common">Alcaligenes eutrophus</name>
    <name type="synonym">Ralstonia eutropha</name>
    <dbReference type="NCBI Taxonomy" id="106590"/>
    <lineage>
        <taxon>Bacteria</taxon>
        <taxon>Pseudomonadati</taxon>
        <taxon>Pseudomonadota</taxon>
        <taxon>Betaproteobacteria</taxon>
        <taxon>Burkholderiales</taxon>
        <taxon>Burkholderiaceae</taxon>
        <taxon>Cupriavidus</taxon>
    </lineage>
</organism>
<evidence type="ECO:0000313" key="1">
    <source>
        <dbReference type="EMBL" id="SCU99835.1"/>
    </source>
</evidence>
<proteinExistence type="predicted"/>
<sequence>MRSAASSRPVIRQTETTQPAARFAADKSVMLATNRGVAMSNATNGGFYVTTGLMTGWPAAGIASCAGYVTEGGWPNAGQGRIIYTFKHVC</sequence>
<gene>
    <name evidence="1" type="ORF">CNECB9_640004</name>
</gene>
<dbReference type="EMBL" id="FMSH01000512">
    <property type="protein sequence ID" value="SCU99835.1"/>
    <property type="molecule type" value="Genomic_DNA"/>
</dbReference>
<protein>
    <submittedName>
        <fullName evidence="1">Uncharacterized protein</fullName>
    </submittedName>
</protein>
<reference evidence="1" key="1">
    <citation type="submission" date="2016-09" db="EMBL/GenBank/DDBJ databases">
        <authorList>
            <person name="Capua I."/>
            <person name="De Benedictis P."/>
            <person name="Joannis T."/>
            <person name="Lombin L.H."/>
            <person name="Cattoli G."/>
        </authorList>
    </citation>
    <scope>NUCLEOTIDE SEQUENCE</scope>
    <source>
        <strain evidence="1">B9</strain>
    </source>
</reference>